<evidence type="ECO:0000313" key="3">
    <source>
        <dbReference type="Proteomes" id="UP001239795"/>
    </source>
</evidence>
<sequence length="156" mass="17612">RRSQLHHTPHHSDYPYTPPAFSHSPISTYLALPSFSTEEAWVESTGPSCVSLSDGSMQVGQPDSANCILFQVFIACVAQLWMVYRLAFLSRLWSDGRQISISREQKMTASFAVLVSGDVEWVRENSRRRQSHPRPVWMSDTCLVRLYGADPTPVDP</sequence>
<proteinExistence type="predicted"/>
<keyword evidence="1" id="KW-0472">Membrane</keyword>
<evidence type="ECO:0000256" key="1">
    <source>
        <dbReference type="SAM" id="Phobius"/>
    </source>
</evidence>
<protein>
    <submittedName>
        <fullName evidence="2">Uncharacterized protein</fullName>
    </submittedName>
</protein>
<feature type="transmembrane region" description="Helical" evidence="1">
    <location>
        <begin position="68"/>
        <end position="88"/>
    </location>
</feature>
<keyword evidence="1" id="KW-1133">Transmembrane helix</keyword>
<accession>A0AAI9U4U1</accession>
<gene>
    <name evidence="2" type="ORF">CMEL01_06282</name>
</gene>
<dbReference type="AlphaFoldDB" id="A0AAI9U4U1"/>
<dbReference type="EMBL" id="MLGG01000046">
    <property type="protein sequence ID" value="KAK1451708.1"/>
    <property type="molecule type" value="Genomic_DNA"/>
</dbReference>
<feature type="non-terminal residue" evidence="2">
    <location>
        <position position="1"/>
    </location>
</feature>
<keyword evidence="3" id="KW-1185">Reference proteome</keyword>
<reference evidence="2 3" key="1">
    <citation type="submission" date="2016-10" db="EMBL/GenBank/DDBJ databases">
        <title>The genome sequence of Colletotrichum fioriniae PJ7.</title>
        <authorList>
            <person name="Baroncelli R."/>
        </authorList>
    </citation>
    <scope>NUCLEOTIDE SEQUENCE [LARGE SCALE GENOMIC DNA]</scope>
    <source>
        <strain evidence="2">Col 31</strain>
    </source>
</reference>
<evidence type="ECO:0000313" key="2">
    <source>
        <dbReference type="EMBL" id="KAK1451708.1"/>
    </source>
</evidence>
<comment type="caution">
    <text evidence="2">The sequence shown here is derived from an EMBL/GenBank/DDBJ whole genome shotgun (WGS) entry which is preliminary data.</text>
</comment>
<dbReference type="Proteomes" id="UP001239795">
    <property type="component" value="Unassembled WGS sequence"/>
</dbReference>
<organism evidence="2 3">
    <name type="scientific">Colletotrichum melonis</name>
    <dbReference type="NCBI Taxonomy" id="1209925"/>
    <lineage>
        <taxon>Eukaryota</taxon>
        <taxon>Fungi</taxon>
        <taxon>Dikarya</taxon>
        <taxon>Ascomycota</taxon>
        <taxon>Pezizomycotina</taxon>
        <taxon>Sordariomycetes</taxon>
        <taxon>Hypocreomycetidae</taxon>
        <taxon>Glomerellales</taxon>
        <taxon>Glomerellaceae</taxon>
        <taxon>Colletotrichum</taxon>
        <taxon>Colletotrichum acutatum species complex</taxon>
    </lineage>
</organism>
<keyword evidence="1" id="KW-0812">Transmembrane</keyword>
<name>A0AAI9U4U1_9PEZI</name>